<protein>
    <recommendedName>
        <fullName evidence="3">Carrier domain-containing protein</fullName>
    </recommendedName>
</protein>
<keyword evidence="2" id="KW-1185">Reference proteome</keyword>
<sequence>MNRAWRPPCAGRQIPAASALSADPARTARTAQAACPKDTPAMLVRDRLDVLFEALGLELDDAGRHSR</sequence>
<accession>A0ABN1QHB2</accession>
<evidence type="ECO:0008006" key="3">
    <source>
        <dbReference type="Google" id="ProtNLM"/>
    </source>
</evidence>
<gene>
    <name evidence="1" type="ORF">GCM10009575_059240</name>
</gene>
<comment type="caution">
    <text evidence="1">The sequence shown here is derived from an EMBL/GenBank/DDBJ whole genome shotgun (WGS) entry which is preliminary data.</text>
</comment>
<name>A0ABN1QHB2_9ACTN</name>
<evidence type="ECO:0000313" key="2">
    <source>
        <dbReference type="Proteomes" id="UP001500418"/>
    </source>
</evidence>
<dbReference type="EMBL" id="BAAAID010000043">
    <property type="protein sequence ID" value="GAA0942728.1"/>
    <property type="molecule type" value="Genomic_DNA"/>
</dbReference>
<evidence type="ECO:0000313" key="1">
    <source>
        <dbReference type="EMBL" id="GAA0942728.1"/>
    </source>
</evidence>
<dbReference type="Proteomes" id="UP001500418">
    <property type="component" value="Unassembled WGS sequence"/>
</dbReference>
<reference evidence="1 2" key="1">
    <citation type="journal article" date="2019" name="Int. J. Syst. Evol. Microbiol.">
        <title>The Global Catalogue of Microorganisms (GCM) 10K type strain sequencing project: providing services to taxonomists for standard genome sequencing and annotation.</title>
        <authorList>
            <consortium name="The Broad Institute Genomics Platform"/>
            <consortium name="The Broad Institute Genome Sequencing Center for Infectious Disease"/>
            <person name="Wu L."/>
            <person name="Ma J."/>
        </authorList>
    </citation>
    <scope>NUCLEOTIDE SEQUENCE [LARGE SCALE GENOMIC DNA]</scope>
    <source>
        <strain evidence="1 2">JCM 11444</strain>
    </source>
</reference>
<organism evidence="1 2">
    <name type="scientific">Streptomyces rhizosphaericus</name>
    <dbReference type="NCBI Taxonomy" id="114699"/>
    <lineage>
        <taxon>Bacteria</taxon>
        <taxon>Bacillati</taxon>
        <taxon>Actinomycetota</taxon>
        <taxon>Actinomycetes</taxon>
        <taxon>Kitasatosporales</taxon>
        <taxon>Streptomycetaceae</taxon>
        <taxon>Streptomyces</taxon>
        <taxon>Streptomyces violaceusniger group</taxon>
    </lineage>
</organism>
<proteinExistence type="predicted"/>